<accession>A0A0E3WDD1</accession>
<name>A0A0E3WDD1_MYCLN</name>
<dbReference type="STRING" id="141349.BN1232_04494"/>
<dbReference type="EMBL" id="CTEE01000001">
    <property type="protein sequence ID" value="CQD19255.1"/>
    <property type="molecule type" value="Genomic_DNA"/>
</dbReference>
<evidence type="ECO:0000313" key="1">
    <source>
        <dbReference type="EMBL" id="CQD19255.1"/>
    </source>
</evidence>
<evidence type="ECO:0000313" key="2">
    <source>
        <dbReference type="Proteomes" id="UP000199251"/>
    </source>
</evidence>
<dbReference type="Proteomes" id="UP000199251">
    <property type="component" value="Unassembled WGS sequence"/>
</dbReference>
<reference evidence="1 2" key="1">
    <citation type="submission" date="2015-03" db="EMBL/GenBank/DDBJ databases">
        <authorList>
            <person name="Urmite Genomes"/>
        </authorList>
    </citation>
    <scope>NUCLEOTIDE SEQUENCE [LARGE SCALE GENOMIC DNA]</scope>
    <source>
        <strain evidence="1 2">CSUR P1491</strain>
    </source>
</reference>
<gene>
    <name evidence="1" type="ORF">BN1232_04494</name>
</gene>
<organism evidence="1 2">
    <name type="scientific">Mycobacterium lentiflavum</name>
    <dbReference type="NCBI Taxonomy" id="141349"/>
    <lineage>
        <taxon>Bacteria</taxon>
        <taxon>Bacillati</taxon>
        <taxon>Actinomycetota</taxon>
        <taxon>Actinomycetes</taxon>
        <taxon>Mycobacteriales</taxon>
        <taxon>Mycobacteriaceae</taxon>
        <taxon>Mycobacterium</taxon>
        <taxon>Mycobacterium simiae complex</taxon>
    </lineage>
</organism>
<sequence>MVSQTLSRRIRHKVCHFSRLSPVWYENGVNAHSEKLIEELRRASIRTPEQEARDAEAHARIKVLISSGEISADELARGVLRAVLKVHGHSTNVPGLGQLVRLPTWQDGLFTNADVSNFYCLNGFVDRTLYNELAKDAGIVHCSKLLRDLTAAGQLDLADPSMTGIVAQAWALGEPGSASCIGYSEWLKLFRLNGFTYLGQPAQRPNEPVTVYRGCRHEHRHGMSWSTEVGVAHRFATEGMSSRTLVTVYAARVEPDYLLAFIEEGNEEYEWVIDPTGLSDDNVSRIDNRHE</sequence>
<protein>
    <submittedName>
        <fullName evidence="1">Uncharacterized protein</fullName>
    </submittedName>
</protein>
<proteinExistence type="predicted"/>
<dbReference type="AlphaFoldDB" id="A0A0E3WDD1"/>